<name>A0A177KLQ2_9BACI</name>
<dbReference type="Proteomes" id="UP000077271">
    <property type="component" value="Unassembled WGS sequence"/>
</dbReference>
<dbReference type="EMBL" id="LQWZ01000035">
    <property type="protein sequence ID" value="OAH53896.1"/>
    <property type="molecule type" value="Genomic_DNA"/>
</dbReference>
<evidence type="ECO:0000313" key="1">
    <source>
        <dbReference type="EMBL" id="OAH53896.1"/>
    </source>
</evidence>
<reference evidence="1 2" key="1">
    <citation type="submission" date="2016-01" db="EMBL/GenBank/DDBJ databases">
        <title>Investigation of taxonomic status of Bacillus aminovorans.</title>
        <authorList>
            <person name="Verma A."/>
            <person name="Pal Y."/>
            <person name="Krishnamurthi S."/>
        </authorList>
    </citation>
    <scope>NUCLEOTIDE SEQUENCE [LARGE SCALE GENOMIC DNA]</scope>
    <source>
        <strain evidence="1 2">DSM 4337</strain>
    </source>
</reference>
<evidence type="ECO:0008006" key="3">
    <source>
        <dbReference type="Google" id="ProtNLM"/>
    </source>
</evidence>
<dbReference type="RefSeq" id="WP_063975397.1">
    <property type="nucleotide sequence ID" value="NZ_LQWZ01000035.1"/>
</dbReference>
<organism evidence="1 2">
    <name type="scientific">Domibacillus aminovorans</name>
    <dbReference type="NCBI Taxonomy" id="29332"/>
    <lineage>
        <taxon>Bacteria</taxon>
        <taxon>Bacillati</taxon>
        <taxon>Bacillota</taxon>
        <taxon>Bacilli</taxon>
        <taxon>Bacillales</taxon>
        <taxon>Bacillaceae</taxon>
        <taxon>Domibacillus</taxon>
    </lineage>
</organism>
<comment type="caution">
    <text evidence="1">The sequence shown here is derived from an EMBL/GenBank/DDBJ whole genome shotgun (WGS) entry which is preliminary data.</text>
</comment>
<gene>
    <name evidence="1" type="ORF">AWH48_11550</name>
</gene>
<dbReference type="OrthoDB" id="2936985at2"/>
<proteinExistence type="predicted"/>
<dbReference type="AlphaFoldDB" id="A0A177KLQ2"/>
<sequence length="123" mass="13649">MPEKISFASMIHSFGVTFKADVEAAGGSYAPSGDWIASKTYPADVTGVLLPFSQNGSGKDELHYSEAGTYPTKDRKLLTLVYLKLGQTIVYKGIQYTIQEFDDFTDFTDVKMYVARWAGNENK</sequence>
<protein>
    <recommendedName>
        <fullName evidence="3">Head-tail adaptor protein</fullName>
    </recommendedName>
</protein>
<accession>A0A177KLQ2</accession>
<evidence type="ECO:0000313" key="2">
    <source>
        <dbReference type="Proteomes" id="UP000077271"/>
    </source>
</evidence>